<feature type="domain" description="N-acetyltransferase" evidence="3">
    <location>
        <begin position="3"/>
        <end position="151"/>
    </location>
</feature>
<dbReference type="Proteomes" id="UP001597353">
    <property type="component" value="Unassembled WGS sequence"/>
</dbReference>
<dbReference type="Gene3D" id="3.40.630.30">
    <property type="match status" value="1"/>
</dbReference>
<evidence type="ECO:0000313" key="4">
    <source>
        <dbReference type="EMBL" id="MFD1911075.1"/>
    </source>
</evidence>
<keyword evidence="2 4" id="KW-0012">Acyltransferase</keyword>
<sequence length="151" mass="16268">MEVSFRIARRADLRAIVGLLADDALGAAREDPAQAETGPYLAAFEAISRDPNQMLLVMTEGEAILGTLQLSFLPGLSRRGAWRGQIEGVRVASTARGRGLGARLIGHAVDECRARGCALVQLTTDQSRTDAHRFYEGLGFSATHLGYKLTL</sequence>
<dbReference type="InterPro" id="IPR050832">
    <property type="entry name" value="Bact_Acetyltransf"/>
</dbReference>
<dbReference type="CDD" id="cd04301">
    <property type="entry name" value="NAT_SF"/>
    <property type="match status" value="1"/>
</dbReference>
<dbReference type="RefSeq" id="WP_390259190.1">
    <property type="nucleotide sequence ID" value="NZ_JBHUGH010000002.1"/>
</dbReference>
<protein>
    <submittedName>
        <fullName evidence="4">GNAT family N-acetyltransferase</fullName>
        <ecNumber evidence="4">2.3.-.-</ecNumber>
    </submittedName>
</protein>
<dbReference type="PANTHER" id="PTHR43877:SF2">
    <property type="entry name" value="AMINOALKYLPHOSPHONATE N-ACETYLTRANSFERASE-RELATED"/>
    <property type="match status" value="1"/>
</dbReference>
<accession>A0ABW4S0S5</accession>
<dbReference type="SUPFAM" id="SSF55729">
    <property type="entry name" value="Acyl-CoA N-acyltransferases (Nat)"/>
    <property type="match status" value="1"/>
</dbReference>
<reference evidence="5" key="1">
    <citation type="journal article" date="2019" name="Int. J. Syst. Evol. Microbiol.">
        <title>The Global Catalogue of Microorganisms (GCM) 10K type strain sequencing project: providing services to taxonomists for standard genome sequencing and annotation.</title>
        <authorList>
            <consortium name="The Broad Institute Genomics Platform"/>
            <consortium name="The Broad Institute Genome Sequencing Center for Infectious Disease"/>
            <person name="Wu L."/>
            <person name="Ma J."/>
        </authorList>
    </citation>
    <scope>NUCLEOTIDE SEQUENCE [LARGE SCALE GENOMIC DNA]</scope>
    <source>
        <strain evidence="5">CGMCC 4.7242</strain>
    </source>
</reference>
<organism evidence="4 5">
    <name type="scientific">Halodurantibacterium flavum</name>
    <dbReference type="NCBI Taxonomy" id="1382802"/>
    <lineage>
        <taxon>Bacteria</taxon>
        <taxon>Pseudomonadati</taxon>
        <taxon>Pseudomonadota</taxon>
        <taxon>Alphaproteobacteria</taxon>
        <taxon>Rhodobacterales</taxon>
        <taxon>Paracoccaceae</taxon>
        <taxon>Halodurantibacterium</taxon>
    </lineage>
</organism>
<comment type="caution">
    <text evidence="4">The sequence shown here is derived from an EMBL/GenBank/DDBJ whole genome shotgun (WGS) entry which is preliminary data.</text>
</comment>
<dbReference type="Pfam" id="PF00583">
    <property type="entry name" value="Acetyltransf_1"/>
    <property type="match status" value="1"/>
</dbReference>
<proteinExistence type="predicted"/>
<dbReference type="InterPro" id="IPR016181">
    <property type="entry name" value="Acyl_CoA_acyltransferase"/>
</dbReference>
<dbReference type="GO" id="GO:0016746">
    <property type="term" value="F:acyltransferase activity"/>
    <property type="evidence" value="ECO:0007669"/>
    <property type="project" value="UniProtKB-KW"/>
</dbReference>
<keyword evidence="1 4" id="KW-0808">Transferase</keyword>
<gene>
    <name evidence="4" type="ORF">ACFSGJ_02465</name>
</gene>
<dbReference type="EMBL" id="JBHUGH010000002">
    <property type="protein sequence ID" value="MFD1911075.1"/>
    <property type="molecule type" value="Genomic_DNA"/>
</dbReference>
<evidence type="ECO:0000256" key="2">
    <source>
        <dbReference type="ARBA" id="ARBA00023315"/>
    </source>
</evidence>
<evidence type="ECO:0000256" key="1">
    <source>
        <dbReference type="ARBA" id="ARBA00022679"/>
    </source>
</evidence>
<dbReference type="PROSITE" id="PS51186">
    <property type="entry name" value="GNAT"/>
    <property type="match status" value="1"/>
</dbReference>
<dbReference type="EC" id="2.3.-.-" evidence="4"/>
<dbReference type="PANTHER" id="PTHR43877">
    <property type="entry name" value="AMINOALKYLPHOSPHONATE N-ACETYLTRANSFERASE-RELATED-RELATED"/>
    <property type="match status" value="1"/>
</dbReference>
<evidence type="ECO:0000313" key="5">
    <source>
        <dbReference type="Proteomes" id="UP001597353"/>
    </source>
</evidence>
<evidence type="ECO:0000259" key="3">
    <source>
        <dbReference type="PROSITE" id="PS51186"/>
    </source>
</evidence>
<dbReference type="InterPro" id="IPR000182">
    <property type="entry name" value="GNAT_dom"/>
</dbReference>
<name>A0ABW4S0S5_9RHOB</name>
<keyword evidence="5" id="KW-1185">Reference proteome</keyword>